<dbReference type="PANTHER" id="PTHR46766">
    <property type="entry name" value="GLUTAMINE-RICH PROTEIN 2"/>
    <property type="match status" value="1"/>
</dbReference>
<dbReference type="InterPro" id="IPR022171">
    <property type="entry name" value="PPE_C"/>
</dbReference>
<reference evidence="4 5" key="1">
    <citation type="submission" date="2016-06" db="EMBL/GenBank/DDBJ databases">
        <authorList>
            <person name="Kjaerup R.B."/>
            <person name="Dalgaard T.S."/>
            <person name="Juul-Madsen H.R."/>
        </authorList>
    </citation>
    <scope>NUCLEOTIDE SEQUENCE [LARGE SCALE GENOMIC DNA]</scope>
    <source>
        <strain evidence="4 5">1276495.2</strain>
    </source>
</reference>
<dbReference type="Pfam" id="PF12484">
    <property type="entry name" value="PPE-SVP"/>
    <property type="match status" value="1"/>
</dbReference>
<evidence type="ECO:0008006" key="6">
    <source>
        <dbReference type="Google" id="ProtNLM"/>
    </source>
</evidence>
<evidence type="ECO:0000259" key="3">
    <source>
        <dbReference type="Pfam" id="PF12484"/>
    </source>
</evidence>
<evidence type="ECO:0000313" key="4">
    <source>
        <dbReference type="EMBL" id="OBJ89595.1"/>
    </source>
</evidence>
<feature type="domain" description="PPE" evidence="2">
    <location>
        <begin position="3"/>
        <end position="163"/>
    </location>
</feature>
<sequence length="396" mass="39178">MLDFGALPPEINSGRMYAGPGSGPMLAAAAGWDGLAAELGTAAAGYGAVVTELTSSPWVGPASAAMMAAAAPYVAWLGATADQAEQAGMQARAAAAAYETAFAMTVPPAVIAANRALLAVLVATNFFGQNTPAIAATEAEYAEMWAQDAVAMYGYAASSATASVLNPFTEPPKTADPNGVQEQAAAVERAAAIPAGNAAAATSVPAPSLTSAIDGFLTYWGFTVDSTGQITGWPSWLVGNGGLISSLLGGGTLAVGNQGLANSTTNWPYFPIGTMNFTTAWGAGLVPGAPAPSPALGGALPPPGAIGAWGTPVAGWGQAGLVGKLSVPPTWAANTVSNVTPLPGAPASFDGANAAPHAGTSSLIQGMPTGSGRRGSTYTAKYGFKYNVLTRSPSAG</sequence>
<comment type="caution">
    <text evidence="4">The sequence shown here is derived from an EMBL/GenBank/DDBJ whole genome shotgun (WGS) entry which is preliminary data.</text>
</comment>
<name>A0A1A3KX56_MYCAS</name>
<dbReference type="InterPro" id="IPR000030">
    <property type="entry name" value="PPE_dom"/>
</dbReference>
<protein>
    <recommendedName>
        <fullName evidence="6">PPE family protein</fullName>
    </recommendedName>
</protein>
<dbReference type="AlphaFoldDB" id="A0A1A3KX56"/>
<gene>
    <name evidence="4" type="ORF">A5640_27490</name>
</gene>
<dbReference type="FunFam" id="1.20.1260.20:FF:000001">
    <property type="entry name" value="PPE family protein PPE41"/>
    <property type="match status" value="1"/>
</dbReference>
<dbReference type="PANTHER" id="PTHR46766:SF1">
    <property type="entry name" value="GLUTAMINE-RICH PROTEIN 2"/>
    <property type="match status" value="1"/>
</dbReference>
<dbReference type="Proteomes" id="UP000093925">
    <property type="component" value="Unassembled WGS sequence"/>
</dbReference>
<dbReference type="EMBL" id="LZLM01000018">
    <property type="protein sequence ID" value="OBJ89595.1"/>
    <property type="molecule type" value="Genomic_DNA"/>
</dbReference>
<organism evidence="4 5">
    <name type="scientific">Mycobacterium asiaticum</name>
    <dbReference type="NCBI Taxonomy" id="1790"/>
    <lineage>
        <taxon>Bacteria</taxon>
        <taxon>Bacillati</taxon>
        <taxon>Actinomycetota</taxon>
        <taxon>Actinomycetes</taxon>
        <taxon>Mycobacteriales</taxon>
        <taxon>Mycobacteriaceae</taxon>
        <taxon>Mycobacterium</taxon>
    </lineage>
</organism>
<evidence type="ECO:0000313" key="5">
    <source>
        <dbReference type="Proteomes" id="UP000093925"/>
    </source>
</evidence>
<dbReference type="InterPro" id="IPR038332">
    <property type="entry name" value="PPE_sf"/>
</dbReference>
<accession>A0A1A3KX56</accession>
<feature type="domain" description="PPE family C-terminal" evidence="3">
    <location>
        <begin position="314"/>
        <end position="391"/>
    </location>
</feature>
<evidence type="ECO:0000256" key="1">
    <source>
        <dbReference type="ARBA" id="ARBA00010652"/>
    </source>
</evidence>
<dbReference type="RefSeq" id="WP_036361190.1">
    <property type="nucleotide sequence ID" value="NZ_LZLM01000018.1"/>
</dbReference>
<dbReference type="Pfam" id="PF00823">
    <property type="entry name" value="PPE"/>
    <property type="match status" value="1"/>
</dbReference>
<comment type="similarity">
    <text evidence="1">Belongs to the mycobacterial PPE family.</text>
</comment>
<dbReference type="GeneID" id="61214476"/>
<dbReference type="SUPFAM" id="SSF140459">
    <property type="entry name" value="PE/PPE dimer-like"/>
    <property type="match status" value="1"/>
</dbReference>
<proteinExistence type="inferred from homology"/>
<dbReference type="Gene3D" id="1.20.1260.20">
    <property type="entry name" value="PPE superfamily"/>
    <property type="match status" value="1"/>
</dbReference>
<dbReference type="GO" id="GO:0052572">
    <property type="term" value="P:response to host immune response"/>
    <property type="evidence" value="ECO:0007669"/>
    <property type="project" value="TreeGrafter"/>
</dbReference>
<evidence type="ECO:0000259" key="2">
    <source>
        <dbReference type="Pfam" id="PF00823"/>
    </source>
</evidence>